<protein>
    <submittedName>
        <fullName evidence="2">Uncharacterized protein</fullName>
    </submittedName>
</protein>
<gene>
    <name evidence="2" type="ORF">CDEB00056_LOCUS21803</name>
</gene>
<organism evidence="2">
    <name type="scientific">Chaetoceros debilis</name>
    <dbReference type="NCBI Taxonomy" id="122233"/>
    <lineage>
        <taxon>Eukaryota</taxon>
        <taxon>Sar</taxon>
        <taxon>Stramenopiles</taxon>
        <taxon>Ochrophyta</taxon>
        <taxon>Bacillariophyta</taxon>
        <taxon>Coscinodiscophyceae</taxon>
        <taxon>Chaetocerotophycidae</taxon>
        <taxon>Chaetocerotales</taxon>
        <taxon>Chaetocerotaceae</taxon>
        <taxon>Chaetoceros</taxon>
    </lineage>
</organism>
<dbReference type="AlphaFoldDB" id="A0A7S3VEZ7"/>
<sequence>MITFLVEYFSPTVLSLLSNLMDRARANASGSESKHGDVGVAPSNIPNHSKNTLIAAGMVQIVTELSSLLMEMNMNMKKDESNFKDRSASYMINSLLDIVMMQIPNLPSSFTSEFILMHPLRLYQNQSVTPFQYQKENDDENNYFIDEDDEIEEEEDEYDAMREAEELIINDSVQFPLLCHEKEDFGLDFDSLCGMNVCWNSNGITFLAAHSIMAGVREDAEDGLKDGHGNTWSKDMGKTSPSVLMVSPVHSPDMIYAIYFPHATGLIRMSQRREISTSIAKASSFRYFEMGMDILYYLHGMLGPCSLNGNISMRGTNIDNASRETVMASLSSSGYFISGPLSPVGVIQLLLNTLINISSSSEAAVSASPLGQRDRGSQLPVTTPSKKHLIMTPQGIISTIRNILSVYKNHTQLSAISKLIQTSPFPFLIPILLDFARNIVASNISSTQEKVEVMIMVMHILAPLVSNMISCFDKTGLDDNGGFHDFVCDEENLMEHIETFCSVVSLVRLVFLALWGETKRNNSTFAIKIQVLDMTSKIRTFQEDLQSLLNRMGQGDTPHAMFRVYLLENALIDLFTVVAVHEISIASQTA</sequence>
<feature type="coiled-coil region" evidence="1">
    <location>
        <begin position="144"/>
        <end position="171"/>
    </location>
</feature>
<keyword evidence="1" id="KW-0175">Coiled coil</keyword>
<dbReference type="EMBL" id="HBIO01028428">
    <property type="protein sequence ID" value="CAE0476950.1"/>
    <property type="molecule type" value="Transcribed_RNA"/>
</dbReference>
<evidence type="ECO:0000313" key="2">
    <source>
        <dbReference type="EMBL" id="CAE0476950.1"/>
    </source>
</evidence>
<reference evidence="2" key="1">
    <citation type="submission" date="2021-01" db="EMBL/GenBank/DDBJ databases">
        <authorList>
            <person name="Corre E."/>
            <person name="Pelletier E."/>
            <person name="Niang G."/>
            <person name="Scheremetjew M."/>
            <person name="Finn R."/>
            <person name="Kale V."/>
            <person name="Holt S."/>
            <person name="Cochrane G."/>
            <person name="Meng A."/>
            <person name="Brown T."/>
            <person name="Cohen L."/>
        </authorList>
    </citation>
    <scope>NUCLEOTIDE SEQUENCE</scope>
    <source>
        <strain evidence="2">MM31A-1</strain>
    </source>
</reference>
<accession>A0A7S3VEZ7</accession>
<evidence type="ECO:0000256" key="1">
    <source>
        <dbReference type="SAM" id="Coils"/>
    </source>
</evidence>
<proteinExistence type="predicted"/>
<name>A0A7S3VEZ7_9STRA</name>